<evidence type="ECO:0000313" key="2">
    <source>
        <dbReference type="EMBL" id="MCY1006509.1"/>
    </source>
</evidence>
<dbReference type="Proteomes" id="UP001150924">
    <property type="component" value="Unassembled WGS sequence"/>
</dbReference>
<comment type="caution">
    <text evidence="2">The sequence shown here is derived from an EMBL/GenBank/DDBJ whole genome shotgun (WGS) entry which is preliminary data.</text>
</comment>
<evidence type="ECO:0000256" key="1">
    <source>
        <dbReference type="SAM" id="MobiDB-lite"/>
    </source>
</evidence>
<evidence type="ECO:0000313" key="3">
    <source>
        <dbReference type="Proteomes" id="UP001150924"/>
    </source>
</evidence>
<keyword evidence="3" id="KW-1185">Reference proteome</keyword>
<dbReference type="EMBL" id="JAPNKE010000002">
    <property type="protein sequence ID" value="MCY1006509.1"/>
    <property type="molecule type" value="Genomic_DNA"/>
</dbReference>
<reference evidence="2" key="1">
    <citation type="submission" date="2022-11" db="EMBL/GenBank/DDBJ databases">
        <title>Minimal conservation of predation-associated metabolite biosynthetic gene clusters underscores biosynthetic potential of Myxococcota including descriptions for ten novel species: Archangium lansinium sp. nov., Myxococcus landrumus sp. nov., Nannocystis bai.</title>
        <authorList>
            <person name="Ahearne A."/>
            <person name="Stevens C."/>
            <person name="Phillips K."/>
        </authorList>
    </citation>
    <scope>NUCLEOTIDE SEQUENCE</scope>
    <source>
        <strain evidence="2">Na p29</strain>
    </source>
</reference>
<sequence>MPASPKPAGAGLAAALARSRMLNPLAWFDTSAQIEVRRFAGPASFVEQLATRSASPTSPTSTSAGSRR</sequence>
<dbReference type="RefSeq" id="WP_267768738.1">
    <property type="nucleotide sequence ID" value="NZ_JAPNKE010000002.1"/>
</dbReference>
<name>A0A9X3IXF9_9BACT</name>
<organism evidence="2 3">
    <name type="scientific">Nannocystis pusilla</name>
    <dbReference type="NCBI Taxonomy" id="889268"/>
    <lineage>
        <taxon>Bacteria</taxon>
        <taxon>Pseudomonadati</taxon>
        <taxon>Myxococcota</taxon>
        <taxon>Polyangia</taxon>
        <taxon>Nannocystales</taxon>
        <taxon>Nannocystaceae</taxon>
        <taxon>Nannocystis</taxon>
    </lineage>
</organism>
<feature type="compositionally biased region" description="Low complexity" evidence="1">
    <location>
        <begin position="50"/>
        <end position="68"/>
    </location>
</feature>
<dbReference type="AlphaFoldDB" id="A0A9X3IXF9"/>
<accession>A0A9X3IXF9</accession>
<protein>
    <submittedName>
        <fullName evidence="2">Uncharacterized protein</fullName>
    </submittedName>
</protein>
<feature type="region of interest" description="Disordered" evidence="1">
    <location>
        <begin position="48"/>
        <end position="68"/>
    </location>
</feature>
<proteinExistence type="predicted"/>
<gene>
    <name evidence="2" type="ORF">OV079_13280</name>
</gene>